<dbReference type="PANTHER" id="PTHR24422:SF10">
    <property type="entry name" value="CHEMOTAXIS PROTEIN METHYLTRANSFERASE 2"/>
    <property type="match status" value="1"/>
</dbReference>
<dbReference type="GO" id="GO:0032259">
    <property type="term" value="P:methylation"/>
    <property type="evidence" value="ECO:0007669"/>
    <property type="project" value="UniProtKB-KW"/>
</dbReference>
<reference evidence="2 3" key="1">
    <citation type="submission" date="2019-01" db="EMBL/GenBank/DDBJ databases">
        <authorList>
            <person name="Chen W.-M."/>
        </authorList>
    </citation>
    <scope>NUCLEOTIDE SEQUENCE [LARGE SCALE GENOMIC DNA]</scope>
    <source>
        <strain evidence="2 3">CCP-7</strain>
    </source>
</reference>
<keyword evidence="2" id="KW-0489">Methyltransferase</keyword>
<keyword evidence="2" id="KW-0808">Transferase</keyword>
<dbReference type="SMART" id="SM00138">
    <property type="entry name" value="MeTrc"/>
    <property type="match status" value="1"/>
</dbReference>
<dbReference type="RefSeq" id="WP_127743710.1">
    <property type="nucleotide sequence ID" value="NZ_SACN01000001.1"/>
</dbReference>
<feature type="domain" description="CheR-type methyltransferase" evidence="1">
    <location>
        <begin position="1"/>
        <end position="272"/>
    </location>
</feature>
<dbReference type="PRINTS" id="PR00996">
    <property type="entry name" value="CHERMTFRASE"/>
</dbReference>
<dbReference type="InterPro" id="IPR022642">
    <property type="entry name" value="CheR_C"/>
</dbReference>
<protein>
    <submittedName>
        <fullName evidence="2">Protein-glutamate O-methyltransferase CheR</fullName>
    </submittedName>
</protein>
<comment type="caution">
    <text evidence="2">The sequence shown here is derived from an EMBL/GenBank/DDBJ whole genome shotgun (WGS) entry which is preliminary data.</text>
</comment>
<dbReference type="InterPro" id="IPR000780">
    <property type="entry name" value="CheR_MeTrfase"/>
</dbReference>
<dbReference type="AlphaFoldDB" id="A0A437M9Q7"/>
<dbReference type="SUPFAM" id="SSF53335">
    <property type="entry name" value="S-adenosyl-L-methionine-dependent methyltransferases"/>
    <property type="match status" value="1"/>
</dbReference>
<evidence type="ECO:0000313" key="2">
    <source>
        <dbReference type="EMBL" id="RVT94327.1"/>
    </source>
</evidence>
<dbReference type="PANTHER" id="PTHR24422">
    <property type="entry name" value="CHEMOTAXIS PROTEIN METHYLTRANSFERASE"/>
    <property type="match status" value="1"/>
</dbReference>
<organism evidence="2 3">
    <name type="scientific">Sphingomonas crocodyli</name>
    <dbReference type="NCBI Taxonomy" id="1979270"/>
    <lineage>
        <taxon>Bacteria</taxon>
        <taxon>Pseudomonadati</taxon>
        <taxon>Pseudomonadota</taxon>
        <taxon>Alphaproteobacteria</taxon>
        <taxon>Sphingomonadales</taxon>
        <taxon>Sphingomonadaceae</taxon>
        <taxon>Sphingomonas</taxon>
    </lineage>
</organism>
<proteinExistence type="predicted"/>
<dbReference type="Gene3D" id="3.40.50.150">
    <property type="entry name" value="Vaccinia Virus protein VP39"/>
    <property type="match status" value="1"/>
</dbReference>
<dbReference type="EMBL" id="SACN01000001">
    <property type="protein sequence ID" value="RVT94327.1"/>
    <property type="molecule type" value="Genomic_DNA"/>
</dbReference>
<dbReference type="Pfam" id="PF01739">
    <property type="entry name" value="CheR"/>
    <property type="match status" value="1"/>
</dbReference>
<dbReference type="PROSITE" id="PS50123">
    <property type="entry name" value="CHER"/>
    <property type="match status" value="1"/>
</dbReference>
<evidence type="ECO:0000313" key="3">
    <source>
        <dbReference type="Proteomes" id="UP000282971"/>
    </source>
</evidence>
<dbReference type="Proteomes" id="UP000282971">
    <property type="component" value="Unassembled WGS sequence"/>
</dbReference>
<gene>
    <name evidence="2" type="ORF">EOD43_10910</name>
</gene>
<accession>A0A437M9Q7</accession>
<dbReference type="GO" id="GO:0008757">
    <property type="term" value="F:S-adenosylmethionine-dependent methyltransferase activity"/>
    <property type="evidence" value="ECO:0007669"/>
    <property type="project" value="InterPro"/>
</dbReference>
<keyword evidence="3" id="KW-1185">Reference proteome</keyword>
<evidence type="ECO:0000259" key="1">
    <source>
        <dbReference type="PROSITE" id="PS50123"/>
    </source>
</evidence>
<dbReference type="OrthoDB" id="9816309at2"/>
<dbReference type="InterPro" id="IPR029063">
    <property type="entry name" value="SAM-dependent_MTases_sf"/>
</dbReference>
<dbReference type="InterPro" id="IPR050903">
    <property type="entry name" value="Bact_Chemotaxis_MeTrfase"/>
</dbReference>
<name>A0A437M9Q7_9SPHN</name>
<sequence>MELSTATARQIARLFEQGTGQQLGDDRLWRVSAMLTPLCRRIGVTPVELAGRVAADPADPAATQMIDALLNNETSFFRDSAVFRQMQDDILPELARRCAATRRIRIWSAGCATGQEAYSIAMLFAEDPDRWHDWSIEILGTDISRVALKRASAGVYSAFEVQRGLPGRLLGNWFAEGADGSWTIVPRIAAMVRFAPHNLMGPPPGQGCYDLVLCRNALLYFPPQNRARVLAGLSAAMKPDAALILGAGETAGNDARQLVADADMLTVFRRAA</sequence>